<evidence type="ECO:0000313" key="1">
    <source>
        <dbReference type="EMBL" id="NYI43814.1"/>
    </source>
</evidence>
<dbReference type="InterPro" id="IPR011009">
    <property type="entry name" value="Kinase-like_dom_sf"/>
</dbReference>
<dbReference type="Proteomes" id="UP000562045">
    <property type="component" value="Unassembled WGS sequence"/>
</dbReference>
<dbReference type="AlphaFoldDB" id="A0A7Z0CK60"/>
<proteinExistence type="predicted"/>
<organism evidence="1 2">
    <name type="scientific">Nocardioides aromaticivorans</name>
    <dbReference type="NCBI Taxonomy" id="200618"/>
    <lineage>
        <taxon>Bacteria</taxon>
        <taxon>Bacillati</taxon>
        <taxon>Actinomycetota</taxon>
        <taxon>Actinomycetes</taxon>
        <taxon>Propionibacteriales</taxon>
        <taxon>Nocardioidaceae</taxon>
        <taxon>Nocardioides</taxon>
    </lineage>
</organism>
<dbReference type="Gene3D" id="3.90.1200.10">
    <property type="match status" value="1"/>
</dbReference>
<gene>
    <name evidence="1" type="ORF">BJ993_000894</name>
</gene>
<evidence type="ECO:0008006" key="3">
    <source>
        <dbReference type="Google" id="ProtNLM"/>
    </source>
</evidence>
<accession>A0A7Z0CK60</accession>
<sequence length="338" mass="36887">MPDLPDQPDVLDSVDQLLAGVTDREVLEAPGKSGAVLERVRIDGEPYVVKYLDHDNDWSLRAAGVPGSATVELWRRGILHDLPDEIAQPIVAVAHDARRPALSALLMHDVGAWLVPAVDDPIPVEQNARFLDHLAALHAAFWETGRDIDVVSPEDRYLELSPRMAAAEAALGQDHLVPRLVAQGWPLLESVAPKAAAVVVPLVHEPGPLLAALATTPQTLVHGNWKLDNLGTDPAGRTILLDWETPGRGAGTADLAWYLAINCRRLPVSKEETIDLYRAALERRGVATDPWWDRQLDLALLGAMVQFGWEKALGGYDDELAWWEERVVRAAARLGGVG</sequence>
<reference evidence="1 2" key="1">
    <citation type="submission" date="2020-07" db="EMBL/GenBank/DDBJ databases">
        <title>Sequencing the genomes of 1000 actinobacteria strains.</title>
        <authorList>
            <person name="Klenk H.-P."/>
        </authorList>
    </citation>
    <scope>NUCLEOTIDE SEQUENCE [LARGE SCALE GENOMIC DNA]</scope>
    <source>
        <strain evidence="1 2">DSM 15131</strain>
    </source>
</reference>
<protein>
    <recommendedName>
        <fullName evidence="3">Aminoglycoside phosphotransferase</fullName>
    </recommendedName>
</protein>
<dbReference type="RefSeq" id="WP_179647888.1">
    <property type="nucleotide sequence ID" value="NZ_JACBZM010000001.1"/>
</dbReference>
<evidence type="ECO:0000313" key="2">
    <source>
        <dbReference type="Proteomes" id="UP000562045"/>
    </source>
</evidence>
<comment type="caution">
    <text evidence="1">The sequence shown here is derived from an EMBL/GenBank/DDBJ whole genome shotgun (WGS) entry which is preliminary data.</text>
</comment>
<name>A0A7Z0CK60_9ACTN</name>
<dbReference type="SUPFAM" id="SSF56112">
    <property type="entry name" value="Protein kinase-like (PK-like)"/>
    <property type="match status" value="1"/>
</dbReference>
<dbReference type="EMBL" id="JACBZM010000001">
    <property type="protein sequence ID" value="NYI43814.1"/>
    <property type="molecule type" value="Genomic_DNA"/>
</dbReference>